<keyword evidence="2" id="KW-1185">Reference proteome</keyword>
<reference evidence="2" key="1">
    <citation type="journal article" date="2019" name="Int. J. Syst. Evol. Microbiol.">
        <title>The Global Catalogue of Microorganisms (GCM) 10K type strain sequencing project: providing services to taxonomists for standard genome sequencing and annotation.</title>
        <authorList>
            <consortium name="The Broad Institute Genomics Platform"/>
            <consortium name="The Broad Institute Genome Sequencing Center for Infectious Disease"/>
            <person name="Wu L."/>
            <person name="Ma J."/>
        </authorList>
    </citation>
    <scope>NUCLEOTIDE SEQUENCE [LARGE SCALE GENOMIC DNA]</scope>
    <source>
        <strain evidence="2">CCM 8911</strain>
    </source>
</reference>
<dbReference type="InterPro" id="IPR019642">
    <property type="entry name" value="DUF2507"/>
</dbReference>
<dbReference type="SUPFAM" id="SSF111126">
    <property type="entry name" value="Ligand-binding domain in the NO signalling and Golgi transport"/>
    <property type="match status" value="1"/>
</dbReference>
<protein>
    <submittedName>
        <fullName evidence="1">YslB family protein</fullName>
    </submittedName>
</protein>
<organism evidence="1 2">
    <name type="scientific">Lacticaseibacillus jixianensis</name>
    <dbReference type="NCBI Taxonomy" id="2486012"/>
    <lineage>
        <taxon>Bacteria</taxon>
        <taxon>Bacillati</taxon>
        <taxon>Bacillota</taxon>
        <taxon>Bacilli</taxon>
        <taxon>Lactobacillales</taxon>
        <taxon>Lactobacillaceae</taxon>
        <taxon>Lacticaseibacillus</taxon>
    </lineage>
</organism>
<dbReference type="RefSeq" id="WP_125585676.1">
    <property type="nucleotide sequence ID" value="NZ_JBHTMO010000019.1"/>
</dbReference>
<accession>A0ABW4BCH6</accession>
<name>A0ABW4BCH6_9LACO</name>
<dbReference type="EMBL" id="JBHTMO010000019">
    <property type="protein sequence ID" value="MFD1393217.1"/>
    <property type="molecule type" value="Genomic_DNA"/>
</dbReference>
<comment type="caution">
    <text evidence="1">The sequence shown here is derived from an EMBL/GenBank/DDBJ whole genome shotgun (WGS) entry which is preliminary data.</text>
</comment>
<dbReference type="InterPro" id="IPR024096">
    <property type="entry name" value="NO_sig/Golgi_transp_ligand-bd"/>
</dbReference>
<dbReference type="Proteomes" id="UP001597249">
    <property type="component" value="Unassembled WGS sequence"/>
</dbReference>
<gene>
    <name evidence="1" type="ORF">ACFQ3L_06485</name>
</gene>
<dbReference type="Gene3D" id="3.30.1380.20">
    <property type="entry name" value="Trafficking protein particle complex subunit 3"/>
    <property type="match status" value="1"/>
</dbReference>
<evidence type="ECO:0000313" key="2">
    <source>
        <dbReference type="Proteomes" id="UP001597249"/>
    </source>
</evidence>
<dbReference type="Pfam" id="PF10702">
    <property type="entry name" value="DUF2507"/>
    <property type="match status" value="1"/>
</dbReference>
<proteinExistence type="predicted"/>
<evidence type="ECO:0000313" key="1">
    <source>
        <dbReference type="EMBL" id="MFD1393217.1"/>
    </source>
</evidence>
<sequence>MANGTYKDLLTLPANGPLFGQLMLRDLLMPALLGSETSNISYWAGRDLARKLPVTEDDLTKLFEQVGFGTLTAVSAKKQERHYLLSGAVVETRIATFKEPDFRLEAGFLAQSLQQILGIVVEANPVVETRKQQVAITVALDPKAAQPVAPEPLHL</sequence>